<reference evidence="2 3" key="1">
    <citation type="submission" date="2013-08" db="EMBL/GenBank/DDBJ databases">
        <authorList>
            <person name="Huang J."/>
            <person name="Wang G."/>
        </authorList>
    </citation>
    <scope>NUCLEOTIDE SEQUENCE [LARGE SCALE GENOMIC DNA]</scope>
    <source>
        <strain evidence="2 3">JSM 076056</strain>
    </source>
</reference>
<feature type="domain" description="PRC-barrel" evidence="1">
    <location>
        <begin position="4"/>
        <end position="70"/>
    </location>
</feature>
<dbReference type="Gene3D" id="2.30.30.240">
    <property type="entry name" value="PRC-barrel domain"/>
    <property type="match status" value="2"/>
</dbReference>
<evidence type="ECO:0000259" key="1">
    <source>
        <dbReference type="Pfam" id="PF05239"/>
    </source>
</evidence>
<dbReference type="STRING" id="1385510.GCA_000425205_01020"/>
<dbReference type="AlphaFoldDB" id="A0A0A5GND3"/>
<dbReference type="SUPFAM" id="SSF50346">
    <property type="entry name" value="PRC-barrel domain"/>
    <property type="match status" value="2"/>
</dbReference>
<gene>
    <name evidence="2" type="ORF">N781_10550</name>
</gene>
<comment type="caution">
    <text evidence="2">The sequence shown here is derived from an EMBL/GenBank/DDBJ whole genome shotgun (WGS) entry which is preliminary data.</text>
</comment>
<dbReference type="EMBL" id="AVPE01000002">
    <property type="protein sequence ID" value="KGX93474.1"/>
    <property type="molecule type" value="Genomic_DNA"/>
</dbReference>
<dbReference type="Pfam" id="PF05239">
    <property type="entry name" value="PRC"/>
    <property type="match status" value="1"/>
</dbReference>
<dbReference type="InterPro" id="IPR011033">
    <property type="entry name" value="PRC_barrel-like_sf"/>
</dbReference>
<dbReference type="eggNOG" id="COG3881">
    <property type="taxonomic scope" value="Bacteria"/>
</dbReference>
<name>A0A0A5GND3_9BACI</name>
<dbReference type="RefSeq" id="WP_026802047.1">
    <property type="nucleotide sequence ID" value="NZ_AVPE01000002.1"/>
</dbReference>
<evidence type="ECO:0000313" key="3">
    <source>
        <dbReference type="Proteomes" id="UP000030528"/>
    </source>
</evidence>
<organism evidence="2 3">
    <name type="scientific">Pontibacillus halophilus JSM 076056 = DSM 19796</name>
    <dbReference type="NCBI Taxonomy" id="1385510"/>
    <lineage>
        <taxon>Bacteria</taxon>
        <taxon>Bacillati</taxon>
        <taxon>Bacillota</taxon>
        <taxon>Bacilli</taxon>
        <taxon>Bacillales</taxon>
        <taxon>Bacillaceae</taxon>
        <taxon>Pontibacillus</taxon>
    </lineage>
</organism>
<keyword evidence="3" id="KW-1185">Reference proteome</keyword>
<proteinExistence type="predicted"/>
<evidence type="ECO:0000313" key="2">
    <source>
        <dbReference type="EMBL" id="KGX93474.1"/>
    </source>
</evidence>
<protein>
    <submittedName>
        <fullName evidence="2">Photosystem reaction center subunit H</fullName>
    </submittedName>
</protein>
<dbReference type="InterPro" id="IPR027275">
    <property type="entry name" value="PRC-brl_dom"/>
</dbReference>
<sequence length="248" mass="27909">MKKSREIVELPIINITDGEEMGTVKSLIINPEKGTVDFLVIQHEEWEVSVKAIPFKKVVGVGEYAVTVDNESAIIDLNEIPIANNLMNKKVKIIGTRVMTRKGQLLGQIDEYYVNDDNGNIEAIHLDMKDHTEMVHRDAVVTYGEKMIIVNENIENYYITEEEEPTAPVLQEVPSVLNQEEEQASEQLNDLQKKQLELLEGKKVVKDITNQNGEQIIQAGTILSQDEIQRVQSEGPSVIVDVTMNVAE</sequence>
<accession>A0A0A5GND3</accession>
<dbReference type="OrthoDB" id="53812at2"/>
<dbReference type="Proteomes" id="UP000030528">
    <property type="component" value="Unassembled WGS sequence"/>
</dbReference>